<keyword evidence="1" id="KW-0418">Kinase</keyword>
<comment type="caution">
    <text evidence="1">The sequence shown here is derived from an EMBL/GenBank/DDBJ whole genome shotgun (WGS) entry which is preliminary data.</text>
</comment>
<dbReference type="Proteomes" id="UP000463138">
    <property type="component" value="Unassembled WGS sequence"/>
</dbReference>
<gene>
    <name evidence="1" type="ORF">DT594_08410</name>
</gene>
<proteinExistence type="predicted"/>
<keyword evidence="2" id="KW-1185">Reference proteome</keyword>
<dbReference type="AlphaFoldDB" id="A0A7V7GTZ3"/>
<evidence type="ECO:0000313" key="1">
    <source>
        <dbReference type="EMBL" id="KAA0694889.1"/>
    </source>
</evidence>
<reference evidence="1 2" key="1">
    <citation type="submission" date="2018-07" db="EMBL/GenBank/DDBJ databases">
        <title>Pseudomonas laoshanensis sp. nov., isolated from soil.</title>
        <authorList>
            <person name="Sun J."/>
            <person name="Yu L."/>
            <person name="Wang M."/>
            <person name="Zhang C."/>
        </authorList>
    </citation>
    <scope>NUCLEOTIDE SEQUENCE [LARGE SCALE GENOMIC DNA]</scope>
    <source>
        <strain evidence="1 2">Y22</strain>
    </source>
</reference>
<organism evidence="1 2">
    <name type="scientific">Halopseudomonas laoshanensis</name>
    <dbReference type="NCBI Taxonomy" id="2268758"/>
    <lineage>
        <taxon>Bacteria</taxon>
        <taxon>Pseudomonadati</taxon>
        <taxon>Pseudomonadota</taxon>
        <taxon>Gammaproteobacteria</taxon>
        <taxon>Pseudomonadales</taxon>
        <taxon>Pseudomonadaceae</taxon>
        <taxon>Halopseudomonas</taxon>
    </lineage>
</organism>
<dbReference type="EMBL" id="QOVF01000002">
    <property type="protein sequence ID" value="KAA0694889.1"/>
    <property type="molecule type" value="Genomic_DNA"/>
</dbReference>
<accession>A0A7V7GTZ3</accession>
<dbReference type="Pfam" id="PF06293">
    <property type="entry name" value="Kdo"/>
    <property type="match status" value="1"/>
</dbReference>
<dbReference type="PIRSF" id="PIRSF026326">
    <property type="entry name" value="InaA"/>
    <property type="match status" value="1"/>
</dbReference>
<dbReference type="InterPro" id="IPR011009">
    <property type="entry name" value="Kinase-like_dom_sf"/>
</dbReference>
<dbReference type="OrthoDB" id="5405319at2"/>
<evidence type="ECO:0000313" key="2">
    <source>
        <dbReference type="Proteomes" id="UP000463138"/>
    </source>
</evidence>
<keyword evidence="1" id="KW-0808">Transferase</keyword>
<dbReference type="RefSeq" id="WP_149332271.1">
    <property type="nucleotide sequence ID" value="NZ_QOVF01000002.1"/>
</dbReference>
<dbReference type="InterPro" id="IPR027023">
    <property type="entry name" value="Put_LipoPS_kinase_InaA"/>
</dbReference>
<protein>
    <submittedName>
        <fullName evidence="1">Lipopolysaccharide kinase</fullName>
    </submittedName>
</protein>
<dbReference type="GO" id="GO:0016301">
    <property type="term" value="F:kinase activity"/>
    <property type="evidence" value="ECO:0007669"/>
    <property type="project" value="UniProtKB-KW"/>
</dbReference>
<dbReference type="SUPFAM" id="SSF56112">
    <property type="entry name" value="Protein kinase-like (PK-like)"/>
    <property type="match status" value="1"/>
</dbReference>
<name>A0A7V7GTZ3_9GAMM</name>
<sequence length="259" mass="30203">MSRSDFIAVNARDVLARHGLDSFDDLWRYREAEQMAVSRDQKRWKSVIRLVLEDVNGLPQNFYLKRQDQQLARSLMHPLGEPTFAREFRAIQHFAHLGIPAPEAAFFAQRRINGHKQAILLTRALDVYKPLTYWYEQWRDLDWRDRQDLILAAAALIRALHNAGRMHNNLYPKHIFLKLDGDGAGARLIDLVETRPAWLGQQDRIRDLKSLLRESYVATPGQKLRFFLAYMGKSRVDTEARRSLELIGTRVRRKAQSPC</sequence>